<evidence type="ECO:0000313" key="3">
    <source>
        <dbReference type="Proteomes" id="UP001601058"/>
    </source>
</evidence>
<organism evidence="2 3">
    <name type="scientific">Cytobacillus mangrovibacter</name>
    <dbReference type="NCBI Taxonomy" id="3299024"/>
    <lineage>
        <taxon>Bacteria</taxon>
        <taxon>Bacillati</taxon>
        <taxon>Bacillota</taxon>
        <taxon>Bacilli</taxon>
        <taxon>Bacillales</taxon>
        <taxon>Bacillaceae</taxon>
        <taxon>Cytobacillus</taxon>
    </lineage>
</organism>
<gene>
    <name evidence="2" type="ORF">ACFYKT_08855</name>
</gene>
<feature type="transmembrane region" description="Helical" evidence="1">
    <location>
        <begin position="58"/>
        <end position="76"/>
    </location>
</feature>
<dbReference type="Proteomes" id="UP001601058">
    <property type="component" value="Unassembled WGS sequence"/>
</dbReference>
<protein>
    <submittedName>
        <fullName evidence="2">Uncharacterized protein</fullName>
    </submittedName>
</protein>
<evidence type="ECO:0000256" key="1">
    <source>
        <dbReference type="SAM" id="Phobius"/>
    </source>
</evidence>
<comment type="caution">
    <text evidence="2">The sequence shown here is derived from an EMBL/GenBank/DDBJ whole genome shotgun (WGS) entry which is preliminary data.</text>
</comment>
<reference evidence="2 3" key="1">
    <citation type="submission" date="2024-08" db="EMBL/GenBank/DDBJ databases">
        <title>Two novel Cytobacillus novel species.</title>
        <authorList>
            <person name="Liu G."/>
        </authorList>
    </citation>
    <scope>NUCLEOTIDE SEQUENCE [LARGE SCALE GENOMIC DNA]</scope>
    <source>
        <strain evidence="2 3">FJAT-53684</strain>
    </source>
</reference>
<evidence type="ECO:0000313" key="2">
    <source>
        <dbReference type="EMBL" id="MFE8696445.1"/>
    </source>
</evidence>
<sequence>MGISSFNRDELEKRGRGGELIGLTCAICGLIGTFLGLLVVLQVYPLLFGRLPVTLPDYAEFFGFPSIFAGLFITFVDLPASFTGLSVTFVGLPVSFTGLSVTFWDLPVISLYINLLENAMERRDMSLVLKSMYSPKLIKRLIN</sequence>
<proteinExistence type="predicted"/>
<keyword evidence="1" id="KW-1133">Transmembrane helix</keyword>
<dbReference type="EMBL" id="JBIACJ010000004">
    <property type="protein sequence ID" value="MFE8696445.1"/>
    <property type="molecule type" value="Genomic_DNA"/>
</dbReference>
<feature type="transmembrane region" description="Helical" evidence="1">
    <location>
        <begin position="20"/>
        <end position="46"/>
    </location>
</feature>
<dbReference type="RefSeq" id="WP_389218444.1">
    <property type="nucleotide sequence ID" value="NZ_JBIACJ010000004.1"/>
</dbReference>
<accession>A0ABW6JX18</accession>
<keyword evidence="3" id="KW-1185">Reference proteome</keyword>
<keyword evidence="1" id="KW-0812">Transmembrane</keyword>
<keyword evidence="1" id="KW-0472">Membrane</keyword>
<name>A0ABW6JX18_9BACI</name>